<dbReference type="AlphaFoldDB" id="C6LE56"/>
<comment type="caution">
    <text evidence="1">The sequence shown here is derived from an EMBL/GenBank/DDBJ whole genome shotgun (WGS) entry which is preliminary data.</text>
</comment>
<keyword evidence="2" id="KW-1185">Reference proteome</keyword>
<sequence length="39" mass="4416">MSAAGHMQRIPVYINIPEAASRRQVCDRSLYTQSRASNH</sequence>
<organism evidence="1 2">
    <name type="scientific">Marvinbryantia formatexigens DSM 14469</name>
    <dbReference type="NCBI Taxonomy" id="478749"/>
    <lineage>
        <taxon>Bacteria</taxon>
        <taxon>Bacillati</taxon>
        <taxon>Bacillota</taxon>
        <taxon>Clostridia</taxon>
        <taxon>Lachnospirales</taxon>
        <taxon>Lachnospiraceae</taxon>
        <taxon>Marvinbryantia</taxon>
    </lineage>
</organism>
<protein>
    <submittedName>
        <fullName evidence="1">Uncharacterized protein</fullName>
    </submittedName>
</protein>
<proteinExistence type="predicted"/>
<gene>
    <name evidence="1" type="ORF">BRYFOR_06905</name>
</gene>
<evidence type="ECO:0000313" key="2">
    <source>
        <dbReference type="Proteomes" id="UP000005561"/>
    </source>
</evidence>
<name>C6LE56_9FIRM</name>
<dbReference type="Proteomes" id="UP000005561">
    <property type="component" value="Unassembled WGS sequence"/>
</dbReference>
<accession>C6LE56</accession>
<dbReference type="EMBL" id="ACCL02000007">
    <property type="protein sequence ID" value="EET61260.1"/>
    <property type="molecule type" value="Genomic_DNA"/>
</dbReference>
<evidence type="ECO:0000313" key="1">
    <source>
        <dbReference type="EMBL" id="EET61260.1"/>
    </source>
</evidence>
<reference evidence="1" key="1">
    <citation type="submission" date="2009-07" db="EMBL/GenBank/DDBJ databases">
        <authorList>
            <person name="Weinstock G."/>
            <person name="Sodergren E."/>
            <person name="Clifton S."/>
            <person name="Fulton L."/>
            <person name="Fulton B."/>
            <person name="Courtney L."/>
            <person name="Fronick C."/>
            <person name="Harrison M."/>
            <person name="Strong C."/>
            <person name="Farmer C."/>
            <person name="Delahaunty K."/>
            <person name="Markovic C."/>
            <person name="Hall O."/>
            <person name="Minx P."/>
            <person name="Tomlinson C."/>
            <person name="Mitreva M."/>
            <person name="Nelson J."/>
            <person name="Hou S."/>
            <person name="Wollam A."/>
            <person name="Pepin K.H."/>
            <person name="Johnson M."/>
            <person name="Bhonagiri V."/>
            <person name="Nash W.E."/>
            <person name="Warren W."/>
            <person name="Chinwalla A."/>
            <person name="Mardis E.R."/>
            <person name="Wilson R.K."/>
        </authorList>
    </citation>
    <scope>NUCLEOTIDE SEQUENCE [LARGE SCALE GENOMIC DNA]</scope>
    <source>
        <strain evidence="1">DSM 14469</strain>
    </source>
</reference>